<evidence type="ECO:0000313" key="3">
    <source>
        <dbReference type="Proteomes" id="UP000805614"/>
    </source>
</evidence>
<comment type="caution">
    <text evidence="2">The sequence shown here is derived from an EMBL/GenBank/DDBJ whole genome shotgun (WGS) entry which is preliminary data.</text>
</comment>
<name>A0ABR7M1N7_9ACTN</name>
<dbReference type="InterPro" id="IPR050490">
    <property type="entry name" value="Bact_solute-bd_prot1"/>
</dbReference>
<dbReference type="RefSeq" id="WP_187248019.1">
    <property type="nucleotide sequence ID" value="NZ_BAAAOK010000017.1"/>
</dbReference>
<dbReference type="PROSITE" id="PS51257">
    <property type="entry name" value="PROKAR_LIPOPROTEIN"/>
    <property type="match status" value="1"/>
</dbReference>
<dbReference type="SUPFAM" id="SSF53850">
    <property type="entry name" value="Periplasmic binding protein-like II"/>
    <property type="match status" value="1"/>
</dbReference>
<feature type="signal peptide" evidence="1">
    <location>
        <begin position="1"/>
        <end position="28"/>
    </location>
</feature>
<evidence type="ECO:0000256" key="1">
    <source>
        <dbReference type="SAM" id="SignalP"/>
    </source>
</evidence>
<dbReference type="EMBL" id="JABVEC010000053">
    <property type="protein sequence ID" value="MBC6470979.1"/>
    <property type="molecule type" value="Genomic_DNA"/>
</dbReference>
<reference evidence="2 3" key="1">
    <citation type="submission" date="2020-06" db="EMBL/GenBank/DDBJ databases">
        <title>Actinomadura xiongansis sp. nov., isolated from soil of Baiyangdian.</title>
        <authorList>
            <person name="Zhang X."/>
        </authorList>
    </citation>
    <scope>NUCLEOTIDE SEQUENCE [LARGE SCALE GENOMIC DNA]</scope>
    <source>
        <strain evidence="2 3">HBUM206468</strain>
    </source>
</reference>
<dbReference type="PANTHER" id="PTHR43649">
    <property type="entry name" value="ARABINOSE-BINDING PROTEIN-RELATED"/>
    <property type="match status" value="1"/>
</dbReference>
<dbReference type="InterPro" id="IPR006059">
    <property type="entry name" value="SBP"/>
</dbReference>
<accession>A0ABR7M1N7</accession>
<evidence type="ECO:0000313" key="2">
    <source>
        <dbReference type="EMBL" id="MBC6470979.1"/>
    </source>
</evidence>
<feature type="chain" id="PRO_5046227248" evidence="1">
    <location>
        <begin position="29"/>
        <end position="439"/>
    </location>
</feature>
<dbReference type="PANTHER" id="PTHR43649:SF32">
    <property type="entry name" value="SUGAR BINDING SECRETED PROTEIN"/>
    <property type="match status" value="1"/>
</dbReference>
<gene>
    <name evidence="2" type="ORF">HKK74_36635</name>
</gene>
<dbReference type="Gene3D" id="3.40.190.10">
    <property type="entry name" value="Periplasmic binding protein-like II"/>
    <property type="match status" value="1"/>
</dbReference>
<sequence>MRVNKRRGLSTAVAAVLAGILLSTTACGGDDGGDDGGAATSGPVELTVDTFGQFGYEDLYKQYEASHPNVKIKQRNVAQLDQYIPRMQQWMATGSGAGDVVAIEEGILPTYMQQRSKFVNLFDFGAASLEQNFLPWKWKLGLSPDGKQLVGLGTDIGPMGMCYRKDLFAKADLPTDRDEVSKLWPDWPAFLETGKKFQSKVSGTKFLDGPTAIWRTTVAQEGGKGAGYTYFDTSDKLVFDSNPAVKTAFDTTLKFQTEGLTANMRIFTPEWQTALKRDTFATLPCPAWMLGGIEEFSGDNGKGKWDVATVPGGSGTWGGSWLAVPKQSKHQKEAAELAKFLTSPEGQLAAYKSKNTFPSSPKAQQDPAVTGKTNAYFGEAPIGKIFSEMSSQVKPIYLGPKNEAVREDVEDVLLGVGQNKIKADQAWSKAVEAAQKAAR</sequence>
<proteinExistence type="predicted"/>
<dbReference type="Pfam" id="PF13416">
    <property type="entry name" value="SBP_bac_8"/>
    <property type="match status" value="1"/>
</dbReference>
<keyword evidence="3" id="KW-1185">Reference proteome</keyword>
<dbReference type="Proteomes" id="UP000805614">
    <property type="component" value="Unassembled WGS sequence"/>
</dbReference>
<protein>
    <submittedName>
        <fullName evidence="2">Extracellular solute-binding protein</fullName>
    </submittedName>
</protein>
<keyword evidence="1" id="KW-0732">Signal</keyword>
<organism evidence="2 3">
    <name type="scientific">Actinomadura alba</name>
    <dbReference type="NCBI Taxonomy" id="406431"/>
    <lineage>
        <taxon>Bacteria</taxon>
        <taxon>Bacillati</taxon>
        <taxon>Actinomycetota</taxon>
        <taxon>Actinomycetes</taxon>
        <taxon>Streptosporangiales</taxon>
        <taxon>Thermomonosporaceae</taxon>
        <taxon>Actinomadura</taxon>
    </lineage>
</organism>